<keyword evidence="2" id="KW-1185">Reference proteome</keyword>
<dbReference type="EMBL" id="BHWB01000004">
    <property type="protein sequence ID" value="GCB34809.1"/>
    <property type="molecule type" value="Genomic_DNA"/>
</dbReference>
<sequence>MKKFENGVEIELGYDIDIEAFETWEKGIALTPEVSKTKVAATTPGATATAVGAPPMASCTEQEAVMKIRMYPIEGKTPLDCMLFLSELKKTL</sequence>
<dbReference type="AlphaFoldDB" id="A0A401LTI6"/>
<evidence type="ECO:0000313" key="2">
    <source>
        <dbReference type="Proteomes" id="UP000288079"/>
    </source>
</evidence>
<protein>
    <submittedName>
        <fullName evidence="1">Uncharacterized protein</fullName>
    </submittedName>
</protein>
<accession>A0A401LTI6</accession>
<organism evidence="1 2">
    <name type="scientific">Bacteroides faecalis</name>
    <dbReference type="NCBI Taxonomy" id="2447885"/>
    <lineage>
        <taxon>Bacteria</taxon>
        <taxon>Pseudomonadati</taxon>
        <taxon>Bacteroidota</taxon>
        <taxon>Bacteroidia</taxon>
        <taxon>Bacteroidales</taxon>
        <taxon>Bacteroidaceae</taxon>
        <taxon>Bacteroides</taxon>
    </lineage>
</organism>
<reference evidence="1 2" key="1">
    <citation type="submission" date="2018-10" db="EMBL/GenBank/DDBJ databases">
        <title>Draft Genome Sequence of Bacteroides sp. KCTC 15687.</title>
        <authorList>
            <person name="Yu S.Y."/>
            <person name="Kim J.S."/>
            <person name="Oh B.S."/>
            <person name="Park S.H."/>
            <person name="Kang S.W."/>
            <person name="Park J.E."/>
            <person name="Choi S.H."/>
            <person name="Han K.I."/>
            <person name="Lee K.C."/>
            <person name="Eom M.K."/>
            <person name="Suh M.K."/>
            <person name="Lee D.H."/>
            <person name="Yoon H."/>
            <person name="Kim B."/>
            <person name="Yang S.J."/>
            <person name="Lee J.S."/>
            <person name="Lee J.H."/>
        </authorList>
    </citation>
    <scope>NUCLEOTIDE SEQUENCE [LARGE SCALE GENOMIC DNA]</scope>
    <source>
        <strain evidence="1 2">KCTC 15687</strain>
    </source>
</reference>
<evidence type="ECO:0000313" key="1">
    <source>
        <dbReference type="EMBL" id="GCB34809.1"/>
    </source>
</evidence>
<comment type="caution">
    <text evidence="1">The sequence shown here is derived from an EMBL/GenBank/DDBJ whole genome shotgun (WGS) entry which is preliminary data.</text>
</comment>
<dbReference type="Proteomes" id="UP000288079">
    <property type="component" value="Unassembled WGS sequence"/>
</dbReference>
<gene>
    <name evidence="1" type="ORF">KGMB02408_17540</name>
</gene>
<proteinExistence type="predicted"/>
<name>A0A401LTI6_9BACE</name>